<dbReference type="GeneID" id="8230595"/>
<comment type="subcellular location">
    <subcellularLocation>
        <location evidence="9">Endomembrane system</location>
        <topology evidence="9">Single-pass membrane protein</topology>
    </subcellularLocation>
    <subcellularLocation>
        <location evidence="1">Membrane</location>
        <topology evidence="1">Single-pass type II membrane protein</topology>
    </subcellularLocation>
</comment>
<dbReference type="STRING" id="121224.E0VTT2"/>
<dbReference type="GO" id="GO:0016020">
    <property type="term" value="C:membrane"/>
    <property type="evidence" value="ECO:0007669"/>
    <property type="project" value="UniProtKB-SubCell"/>
</dbReference>
<dbReference type="Gene3D" id="3.90.550.50">
    <property type="match status" value="2"/>
</dbReference>
<dbReference type="FunCoup" id="E0VTT2">
    <property type="interactions" value="21"/>
</dbReference>
<evidence type="ECO:0000256" key="5">
    <source>
        <dbReference type="ARBA" id="ARBA00022692"/>
    </source>
</evidence>
<evidence type="ECO:0000313" key="11">
    <source>
        <dbReference type="EMBL" id="EEB16788.1"/>
    </source>
</evidence>
<keyword evidence="8" id="KW-0472">Membrane</keyword>
<dbReference type="VEuPathDB" id="VectorBase:PHUM437850"/>
<evidence type="ECO:0000256" key="7">
    <source>
        <dbReference type="ARBA" id="ARBA00022989"/>
    </source>
</evidence>
<dbReference type="OrthoDB" id="421979at2759"/>
<dbReference type="EMBL" id="AAZO01005347">
    <property type="status" value="NOT_ANNOTATED_CDS"/>
    <property type="molecule type" value="Genomic_DNA"/>
</dbReference>
<dbReference type="GO" id="GO:0016757">
    <property type="term" value="F:glycosyltransferase activity"/>
    <property type="evidence" value="ECO:0007669"/>
    <property type="project" value="UniProtKB-KW"/>
</dbReference>
<dbReference type="Proteomes" id="UP000009046">
    <property type="component" value="Unassembled WGS sequence"/>
</dbReference>
<keyword evidence="6" id="KW-0735">Signal-anchor</keyword>
<evidence type="ECO:0000313" key="13">
    <source>
        <dbReference type="Proteomes" id="UP000009046"/>
    </source>
</evidence>
<feature type="domain" description="Fringe-like glycosyltransferase" evidence="10">
    <location>
        <begin position="228"/>
        <end position="444"/>
    </location>
</feature>
<evidence type="ECO:0000313" key="12">
    <source>
        <dbReference type="EnsemblMetazoa" id="PHUM437850-PA"/>
    </source>
</evidence>
<keyword evidence="7" id="KW-1133">Transmembrane helix</keyword>
<name>E0VTT2_PEDHC</name>
<dbReference type="OMA" id="CATYPRF"/>
<evidence type="ECO:0000259" key="10">
    <source>
        <dbReference type="Pfam" id="PF02434"/>
    </source>
</evidence>
<dbReference type="HOGENOM" id="CLU_030081_1_1_1"/>
<dbReference type="KEGG" id="phu:Phum_PHUM437850"/>
<evidence type="ECO:0000256" key="1">
    <source>
        <dbReference type="ARBA" id="ARBA00004606"/>
    </source>
</evidence>
<proteinExistence type="inferred from homology"/>
<dbReference type="EMBL" id="DS235773">
    <property type="protein sequence ID" value="EEB16788.1"/>
    <property type="molecule type" value="Genomic_DNA"/>
</dbReference>
<comment type="similarity">
    <text evidence="2">Belongs to the glycosyltransferase 31 family.</text>
</comment>
<protein>
    <submittedName>
        <fullName evidence="11 12">Galactosyltransferase, putative</fullName>
    </submittedName>
</protein>
<dbReference type="PANTHER" id="PTHR10811">
    <property type="entry name" value="FRINGE-RELATED"/>
    <property type="match status" value="1"/>
</dbReference>
<dbReference type="Pfam" id="PF02434">
    <property type="entry name" value="Fringe"/>
    <property type="match status" value="1"/>
</dbReference>
<keyword evidence="13" id="KW-1185">Reference proteome</keyword>
<keyword evidence="4 11" id="KW-0808">Transferase</keyword>
<sequence length="463" mass="54020">MNILQEKCILLFIPIFFNFIFSERLEHKNIIYTIISQNNFRHEERALKLKYNIEKQTNFSSKVYLTHKDFTHVGAWTVLPVLPMLWKKHKQKFTWVFFCTDDTKVDTEKLKEILENAKPNTTFIGRGLHDKAPTIIHHFYASTKFKYPLLPAGFALHYNLVSLLLETILSEEFKGNTDFSIDASYELAKFIKDYGNGTTLTSTPYFCINHKKYCATHIKNNFICDQKPVDLENIYFAVKTCQKYHLDRIPVVMKTWAQRPYHITFYSDVYDKSIPTVQLKVPNTEQGHCGKTQAIISEIKKKMEVNELLEWAVISDDDTLFSTYRLQELLGCYNSNEPIAIGERYGYNVFSNYGYNYLTGGSGVVLSRPAIMKFSSNNCECPSNSTPDDMFLLGICFQQLNITIIHIPLFHQARPNDYSDEYLMIGPPISFHKHWMIDPIQVYNEWFHLSDLLSKKNNYHTEL</sequence>
<dbReference type="GO" id="GO:0012505">
    <property type="term" value="C:endomembrane system"/>
    <property type="evidence" value="ECO:0007669"/>
    <property type="project" value="UniProtKB-SubCell"/>
</dbReference>
<dbReference type="eggNOG" id="KOG2246">
    <property type="taxonomic scope" value="Eukaryota"/>
</dbReference>
<dbReference type="FunFam" id="3.90.550.50:FF:000008">
    <property type="entry name" value="Beta-1,3-glucosyltransferase"/>
    <property type="match status" value="1"/>
</dbReference>
<organism>
    <name type="scientific">Pediculus humanus subsp. corporis</name>
    <name type="common">Body louse</name>
    <dbReference type="NCBI Taxonomy" id="121224"/>
    <lineage>
        <taxon>Eukaryota</taxon>
        <taxon>Metazoa</taxon>
        <taxon>Ecdysozoa</taxon>
        <taxon>Arthropoda</taxon>
        <taxon>Hexapoda</taxon>
        <taxon>Insecta</taxon>
        <taxon>Pterygota</taxon>
        <taxon>Neoptera</taxon>
        <taxon>Paraneoptera</taxon>
        <taxon>Psocodea</taxon>
        <taxon>Troctomorpha</taxon>
        <taxon>Phthiraptera</taxon>
        <taxon>Anoplura</taxon>
        <taxon>Pediculidae</taxon>
        <taxon>Pediculus</taxon>
    </lineage>
</organism>
<dbReference type="EnsemblMetazoa" id="PHUM437850-RA">
    <property type="protein sequence ID" value="PHUM437850-PA"/>
    <property type="gene ID" value="PHUM437850"/>
</dbReference>
<reference evidence="11" key="1">
    <citation type="submission" date="2007-04" db="EMBL/GenBank/DDBJ databases">
        <title>Annotation of Pediculus humanus corporis strain USDA.</title>
        <authorList>
            <person name="Kirkness E."/>
            <person name="Hannick L."/>
            <person name="Hass B."/>
            <person name="Bruggner R."/>
            <person name="Lawson D."/>
            <person name="Bidwell S."/>
            <person name="Joardar V."/>
            <person name="Caler E."/>
            <person name="Walenz B."/>
            <person name="Inman J."/>
            <person name="Schobel S."/>
            <person name="Galinsky K."/>
            <person name="Amedeo P."/>
            <person name="Strausberg R."/>
        </authorList>
    </citation>
    <scope>NUCLEOTIDE SEQUENCE</scope>
    <source>
        <strain evidence="11">USDA</strain>
    </source>
</reference>
<dbReference type="RefSeq" id="XP_002429526.1">
    <property type="nucleotide sequence ID" value="XM_002429481.1"/>
</dbReference>
<gene>
    <name evidence="12" type="primary">8230595</name>
    <name evidence="11" type="ORF">Phum_PHUM437850</name>
</gene>
<evidence type="ECO:0000256" key="3">
    <source>
        <dbReference type="ARBA" id="ARBA00022676"/>
    </source>
</evidence>
<keyword evidence="3 11" id="KW-0328">Glycosyltransferase</keyword>
<evidence type="ECO:0000256" key="9">
    <source>
        <dbReference type="ARBA" id="ARBA00037847"/>
    </source>
</evidence>
<accession>E0VTT2</accession>
<evidence type="ECO:0000256" key="2">
    <source>
        <dbReference type="ARBA" id="ARBA00008661"/>
    </source>
</evidence>
<dbReference type="CTD" id="8230595"/>
<reference evidence="12" key="3">
    <citation type="submission" date="2021-02" db="UniProtKB">
        <authorList>
            <consortium name="EnsemblMetazoa"/>
        </authorList>
    </citation>
    <scope>IDENTIFICATION</scope>
    <source>
        <strain evidence="12">USDA</strain>
    </source>
</reference>
<evidence type="ECO:0000256" key="8">
    <source>
        <dbReference type="ARBA" id="ARBA00023136"/>
    </source>
</evidence>
<keyword evidence="5" id="KW-0812">Transmembrane</keyword>
<dbReference type="InParanoid" id="E0VTT2"/>
<reference evidence="11" key="2">
    <citation type="submission" date="2007-04" db="EMBL/GenBank/DDBJ databases">
        <title>The genome of the human body louse.</title>
        <authorList>
            <consortium name="The Human Body Louse Genome Consortium"/>
            <person name="Kirkness E."/>
            <person name="Walenz B."/>
            <person name="Hass B."/>
            <person name="Bruggner R."/>
            <person name="Strausberg R."/>
        </authorList>
    </citation>
    <scope>NUCLEOTIDE SEQUENCE</scope>
    <source>
        <strain evidence="11">USDA</strain>
    </source>
</reference>
<dbReference type="InterPro" id="IPR003378">
    <property type="entry name" value="Fringe-like_glycosylTrfase"/>
</dbReference>
<evidence type="ECO:0000256" key="4">
    <source>
        <dbReference type="ARBA" id="ARBA00022679"/>
    </source>
</evidence>
<evidence type="ECO:0000256" key="6">
    <source>
        <dbReference type="ARBA" id="ARBA00022968"/>
    </source>
</evidence>
<dbReference type="AlphaFoldDB" id="E0VTT2"/>